<gene>
    <name evidence="8" type="ORF">SDRG_06823</name>
</gene>
<feature type="transmembrane region" description="Helical" evidence="7">
    <location>
        <begin position="246"/>
        <end position="263"/>
    </location>
</feature>
<feature type="transmembrane region" description="Helical" evidence="7">
    <location>
        <begin position="431"/>
        <end position="453"/>
    </location>
</feature>
<dbReference type="VEuPathDB" id="FungiDB:SDRG_06823"/>
<dbReference type="InterPro" id="IPR036259">
    <property type="entry name" value="MFS_trans_sf"/>
</dbReference>
<dbReference type="GO" id="GO:0008506">
    <property type="term" value="F:sucrose:proton symporter activity"/>
    <property type="evidence" value="ECO:0007669"/>
    <property type="project" value="TreeGrafter"/>
</dbReference>
<dbReference type="InParanoid" id="T0RZ06"/>
<dbReference type="RefSeq" id="XP_008610849.1">
    <property type="nucleotide sequence ID" value="XM_008612627.1"/>
</dbReference>
<keyword evidence="4 7" id="KW-1133">Transmembrane helix</keyword>
<evidence type="ECO:0000256" key="4">
    <source>
        <dbReference type="ARBA" id="ARBA00022989"/>
    </source>
</evidence>
<name>T0RZ06_SAPDV</name>
<keyword evidence="5 7" id="KW-0472">Membrane</keyword>
<feature type="transmembrane region" description="Helical" evidence="7">
    <location>
        <begin position="333"/>
        <end position="354"/>
    </location>
</feature>
<protein>
    <recommendedName>
        <fullName evidence="10">Major facilitator superfamily (MFS) profile domain-containing protein</fullName>
    </recommendedName>
</protein>
<evidence type="ECO:0000256" key="2">
    <source>
        <dbReference type="ARBA" id="ARBA00022448"/>
    </source>
</evidence>
<dbReference type="GeneID" id="19947550"/>
<feature type="transmembrane region" description="Helical" evidence="7">
    <location>
        <begin position="50"/>
        <end position="71"/>
    </location>
</feature>
<proteinExistence type="predicted"/>
<evidence type="ECO:0000256" key="1">
    <source>
        <dbReference type="ARBA" id="ARBA00004141"/>
    </source>
</evidence>
<feature type="transmembrane region" description="Helical" evidence="7">
    <location>
        <begin position="402"/>
        <end position="425"/>
    </location>
</feature>
<evidence type="ECO:0000313" key="9">
    <source>
        <dbReference type="Proteomes" id="UP000030762"/>
    </source>
</evidence>
<dbReference type="Proteomes" id="UP000030762">
    <property type="component" value="Unassembled WGS sequence"/>
</dbReference>
<evidence type="ECO:0000313" key="8">
    <source>
        <dbReference type="EMBL" id="EQC35532.1"/>
    </source>
</evidence>
<evidence type="ECO:0000256" key="3">
    <source>
        <dbReference type="ARBA" id="ARBA00022692"/>
    </source>
</evidence>
<evidence type="ECO:0008006" key="10">
    <source>
        <dbReference type="Google" id="ProtNLM"/>
    </source>
</evidence>
<dbReference type="AlphaFoldDB" id="T0RZ06"/>
<feature type="transmembrane region" description="Helical" evidence="7">
    <location>
        <begin position="149"/>
        <end position="173"/>
    </location>
</feature>
<feature type="transmembrane region" description="Helical" evidence="7">
    <location>
        <begin position="215"/>
        <end position="234"/>
    </location>
</feature>
<feature type="transmembrane region" description="Helical" evidence="7">
    <location>
        <begin position="77"/>
        <end position="98"/>
    </location>
</feature>
<evidence type="ECO:0000256" key="6">
    <source>
        <dbReference type="SAM" id="MobiDB-lite"/>
    </source>
</evidence>
<dbReference type="eggNOG" id="KOG0637">
    <property type="taxonomic scope" value="Eukaryota"/>
</dbReference>
<dbReference type="OMA" id="SQAFAMF"/>
<accession>T0RZ06</accession>
<dbReference type="OrthoDB" id="197206at2759"/>
<organism evidence="8 9">
    <name type="scientific">Saprolegnia diclina (strain VS20)</name>
    <dbReference type="NCBI Taxonomy" id="1156394"/>
    <lineage>
        <taxon>Eukaryota</taxon>
        <taxon>Sar</taxon>
        <taxon>Stramenopiles</taxon>
        <taxon>Oomycota</taxon>
        <taxon>Saprolegniomycetes</taxon>
        <taxon>Saprolegniales</taxon>
        <taxon>Saprolegniaceae</taxon>
        <taxon>Saprolegnia</taxon>
    </lineage>
</organism>
<dbReference type="GO" id="GO:0016020">
    <property type="term" value="C:membrane"/>
    <property type="evidence" value="ECO:0007669"/>
    <property type="project" value="UniProtKB-SubCell"/>
</dbReference>
<dbReference type="PANTHER" id="PTHR19432:SF26">
    <property type="entry name" value="MAJOR FACILITATOR SUPERFAMILY (MFS) PROFILE DOMAIN-CONTAINING PROTEIN"/>
    <property type="match status" value="1"/>
</dbReference>
<dbReference type="SUPFAM" id="SSF103473">
    <property type="entry name" value="MFS general substrate transporter"/>
    <property type="match status" value="1"/>
</dbReference>
<feature type="region of interest" description="Disordered" evidence="6">
    <location>
        <begin position="1"/>
        <end position="27"/>
    </location>
</feature>
<feature type="transmembrane region" description="Helical" evidence="7">
    <location>
        <begin position="185"/>
        <end position="209"/>
    </location>
</feature>
<comment type="subcellular location">
    <subcellularLocation>
        <location evidence="1">Membrane</location>
        <topology evidence="1">Multi-pass membrane protein</topology>
    </subcellularLocation>
</comment>
<keyword evidence="3 7" id="KW-0812">Transmembrane</keyword>
<evidence type="ECO:0000256" key="5">
    <source>
        <dbReference type="ARBA" id="ARBA00023136"/>
    </source>
</evidence>
<keyword evidence="9" id="KW-1185">Reference proteome</keyword>
<evidence type="ECO:0000256" key="7">
    <source>
        <dbReference type="SAM" id="Phobius"/>
    </source>
</evidence>
<reference evidence="8 9" key="1">
    <citation type="submission" date="2012-04" db="EMBL/GenBank/DDBJ databases">
        <title>The Genome Sequence of Saprolegnia declina VS20.</title>
        <authorList>
            <consortium name="The Broad Institute Genome Sequencing Platform"/>
            <person name="Russ C."/>
            <person name="Nusbaum C."/>
            <person name="Tyler B."/>
            <person name="van West P."/>
            <person name="Dieguez-Uribeondo J."/>
            <person name="de Bruijn I."/>
            <person name="Tripathy S."/>
            <person name="Jiang R."/>
            <person name="Young S.K."/>
            <person name="Zeng Q."/>
            <person name="Gargeya S."/>
            <person name="Fitzgerald M."/>
            <person name="Haas B."/>
            <person name="Abouelleil A."/>
            <person name="Alvarado L."/>
            <person name="Arachchi H.M."/>
            <person name="Berlin A."/>
            <person name="Chapman S.B."/>
            <person name="Goldberg J."/>
            <person name="Griggs A."/>
            <person name="Gujja S."/>
            <person name="Hansen M."/>
            <person name="Howarth C."/>
            <person name="Imamovic A."/>
            <person name="Larimer J."/>
            <person name="McCowen C."/>
            <person name="Montmayeur A."/>
            <person name="Murphy C."/>
            <person name="Neiman D."/>
            <person name="Pearson M."/>
            <person name="Priest M."/>
            <person name="Roberts A."/>
            <person name="Saif S."/>
            <person name="Shea T."/>
            <person name="Sisk P."/>
            <person name="Sykes S."/>
            <person name="Wortman J."/>
            <person name="Nusbaum C."/>
            <person name="Birren B."/>
        </authorList>
    </citation>
    <scope>NUCLEOTIDE SEQUENCE [LARGE SCALE GENOMIC DNA]</scope>
    <source>
        <strain evidence="8 9">VS20</strain>
    </source>
</reference>
<keyword evidence="2" id="KW-0813">Transport</keyword>
<dbReference type="Gene3D" id="1.20.1250.20">
    <property type="entry name" value="MFS general substrate transporter like domains"/>
    <property type="match status" value="1"/>
</dbReference>
<feature type="transmembrane region" description="Helical" evidence="7">
    <location>
        <begin position="110"/>
        <end position="129"/>
    </location>
</feature>
<dbReference type="PANTHER" id="PTHR19432">
    <property type="entry name" value="SUGAR TRANSPORTER"/>
    <property type="match status" value="1"/>
</dbReference>
<dbReference type="EMBL" id="JH767150">
    <property type="protein sequence ID" value="EQC35532.1"/>
    <property type="molecule type" value="Genomic_DNA"/>
</dbReference>
<feature type="transmembrane region" description="Helical" evidence="7">
    <location>
        <begin position="366"/>
        <end position="390"/>
    </location>
</feature>
<sequence>MATPKSVDADAAGTRFEPTSPHASTYDETSELNQAGCSLRFMTLLSLPRMAIAMAWSAQTAVYGPLLQILLSSTSVQLVQMAGPISGVLLGPTVGVWSDTCTSRFGRRRPFLALGAGASILCWVLLMYIMPIGRALGDTDIDRPWTSFLAVLCYVWIDITLNVAQVPLNLILADFAGDRQVTAQVVGGLITAVGYLIVAAYTYLFGAAYNSLQSFLGVLIGIMFVSSACVCLCVHEQRLPTSSTSVSTPSVLTAVLGAVYTGVRDLPPPLRIYFAIAFLTQYGYTAYNSSKGQFFGLVVNGGNAAGADTCDSTCSLAQDAYNRGVQLAGSADALYIVGLAYLLFLPSLVRRFGVKRLVAYGCVPQVLLLLLAFCKETACTIMALAMPLVVHVLGPDADAGRFAGALNSALCFGQLLNFACASVAVNTAWGYTLPIFLGGLCSVAAWLIAVVFFDVDMHSM</sequence>